<name>A0A6V8I5V8_9PROT</name>
<protein>
    <submittedName>
        <fullName evidence="1">Uncharacterized protein</fullName>
    </submittedName>
</protein>
<accession>A0A6V8I5V8</accession>
<sequence length="68" mass="7663">MQPSLRRRRFDSSDTEPVPACLRAFGHVRAGSVYGFMTVLMQEPEGGVQRYGARISARFSKNRTLRGC</sequence>
<comment type="caution">
    <text evidence="1">The sequence shown here is derived from an EMBL/GenBank/DDBJ whole genome shotgun (WGS) entry which is preliminary data.</text>
</comment>
<keyword evidence="2" id="KW-1185">Reference proteome</keyword>
<dbReference type="EMBL" id="BLJP01000001">
    <property type="protein sequence ID" value="GFE92006.1"/>
    <property type="molecule type" value="Genomic_DNA"/>
</dbReference>
<dbReference type="AlphaFoldDB" id="A0A6V8I5V8"/>
<evidence type="ECO:0000313" key="2">
    <source>
        <dbReference type="Proteomes" id="UP000548726"/>
    </source>
</evidence>
<reference evidence="1 2" key="1">
    <citation type="journal article" date="2020" name="Cell Rep.">
        <title>Local necrotic cells trigger systemic immune activation via gut microbiome dysbiosis in Drosophila.</title>
        <authorList>
            <person name="Kosakamoto H."/>
            <person name="Yamauchi T."/>
            <person name="Akuzawa-Tokita Y."/>
            <person name="Nishimura K."/>
            <person name="Soga T."/>
            <person name="Murakami T."/>
            <person name="Mori H."/>
            <person name="Yamamoto K."/>
            <person name="Miyazaki R."/>
            <person name="Koto A."/>
            <person name="Miura M."/>
            <person name="Obata F."/>
        </authorList>
    </citation>
    <scope>NUCLEOTIDE SEQUENCE [LARGE SCALE GENOMIC DNA]</scope>
    <source>
        <strain evidence="1 2">Ai</strain>
    </source>
</reference>
<dbReference type="Proteomes" id="UP000548726">
    <property type="component" value="Unassembled WGS sequence"/>
</dbReference>
<gene>
    <name evidence="1" type="ORF">DmAi_00650</name>
</gene>
<organism evidence="1 2">
    <name type="scientific">Acetobacter persici</name>
    <dbReference type="NCBI Taxonomy" id="1076596"/>
    <lineage>
        <taxon>Bacteria</taxon>
        <taxon>Pseudomonadati</taxon>
        <taxon>Pseudomonadota</taxon>
        <taxon>Alphaproteobacteria</taxon>
        <taxon>Acetobacterales</taxon>
        <taxon>Acetobacteraceae</taxon>
        <taxon>Acetobacter</taxon>
    </lineage>
</organism>
<proteinExistence type="predicted"/>
<evidence type="ECO:0000313" key="1">
    <source>
        <dbReference type="EMBL" id="GFE92006.1"/>
    </source>
</evidence>